<dbReference type="Proteomes" id="UP001589568">
    <property type="component" value="Unassembled WGS sequence"/>
</dbReference>
<comment type="caution">
    <text evidence="5">The sequence shown here is derived from an EMBL/GenBank/DDBJ whole genome shotgun (WGS) entry which is preliminary data.</text>
</comment>
<dbReference type="InterPro" id="IPR013196">
    <property type="entry name" value="HTH_11"/>
</dbReference>
<dbReference type="SUPFAM" id="SSF46785">
    <property type="entry name" value="Winged helix' DNA-binding domain"/>
    <property type="match status" value="1"/>
</dbReference>
<keyword evidence="6" id="KW-1185">Reference proteome</keyword>
<feature type="domain" description="HTH deoR-type" evidence="4">
    <location>
        <begin position="4"/>
        <end position="59"/>
    </location>
</feature>
<accession>A0ABV5NS27</accession>
<dbReference type="Gene3D" id="1.10.10.10">
    <property type="entry name" value="Winged helix-like DNA-binding domain superfamily/Winged helix DNA-binding domain"/>
    <property type="match status" value="1"/>
</dbReference>
<organism evidence="5 6">
    <name type="scientific">Nonomuraea salmonea</name>
    <dbReference type="NCBI Taxonomy" id="46181"/>
    <lineage>
        <taxon>Bacteria</taxon>
        <taxon>Bacillati</taxon>
        <taxon>Actinomycetota</taxon>
        <taxon>Actinomycetes</taxon>
        <taxon>Streptosporangiales</taxon>
        <taxon>Streptosporangiaceae</taxon>
        <taxon>Nonomuraea</taxon>
    </lineage>
</organism>
<dbReference type="RefSeq" id="WP_364363589.1">
    <property type="nucleotide sequence ID" value="NZ_JBHMCF010000029.1"/>
</dbReference>
<dbReference type="PANTHER" id="PTHR34580:SF3">
    <property type="entry name" value="PROTEIN PAFB"/>
    <property type="match status" value="1"/>
</dbReference>
<evidence type="ECO:0000256" key="1">
    <source>
        <dbReference type="ARBA" id="ARBA00023015"/>
    </source>
</evidence>
<evidence type="ECO:0000256" key="2">
    <source>
        <dbReference type="ARBA" id="ARBA00023125"/>
    </source>
</evidence>
<dbReference type="InterPro" id="IPR028349">
    <property type="entry name" value="PafC-like"/>
</dbReference>
<protein>
    <submittedName>
        <fullName evidence="5">YafY family protein</fullName>
    </submittedName>
</protein>
<evidence type="ECO:0000313" key="6">
    <source>
        <dbReference type="Proteomes" id="UP001589568"/>
    </source>
</evidence>
<keyword evidence="3" id="KW-0804">Transcription</keyword>
<dbReference type="Pfam" id="PF25583">
    <property type="entry name" value="WCX"/>
    <property type="match status" value="1"/>
</dbReference>
<name>A0ABV5NS27_9ACTN</name>
<proteinExistence type="predicted"/>
<dbReference type="InterPro" id="IPR036390">
    <property type="entry name" value="WH_DNA-bd_sf"/>
</dbReference>
<evidence type="ECO:0000313" key="5">
    <source>
        <dbReference type="EMBL" id="MFB9473027.1"/>
    </source>
</evidence>
<dbReference type="InterPro" id="IPR001034">
    <property type="entry name" value="DeoR_HTH"/>
</dbReference>
<dbReference type="PROSITE" id="PS00894">
    <property type="entry name" value="HTH_DEOR_1"/>
    <property type="match status" value="1"/>
</dbReference>
<dbReference type="PIRSF" id="PIRSF016838">
    <property type="entry name" value="PafC"/>
    <property type="match status" value="1"/>
</dbReference>
<reference evidence="5 6" key="1">
    <citation type="submission" date="2024-09" db="EMBL/GenBank/DDBJ databases">
        <authorList>
            <person name="Sun Q."/>
            <person name="Mori K."/>
        </authorList>
    </citation>
    <scope>NUCLEOTIDE SEQUENCE [LARGE SCALE GENOMIC DNA]</scope>
    <source>
        <strain evidence="5 6">JCM 3324</strain>
    </source>
</reference>
<keyword evidence="2" id="KW-0238">DNA-binding</keyword>
<evidence type="ECO:0000259" key="4">
    <source>
        <dbReference type="PROSITE" id="PS51000"/>
    </source>
</evidence>
<dbReference type="PROSITE" id="PS52050">
    <property type="entry name" value="WYL"/>
    <property type="match status" value="1"/>
</dbReference>
<dbReference type="EMBL" id="JBHMCF010000029">
    <property type="protein sequence ID" value="MFB9473027.1"/>
    <property type="molecule type" value="Genomic_DNA"/>
</dbReference>
<dbReference type="InterPro" id="IPR018356">
    <property type="entry name" value="Tscrpt_reg_HTH_DeoR_CS"/>
</dbReference>
<dbReference type="InterPro" id="IPR057727">
    <property type="entry name" value="WCX_dom"/>
</dbReference>
<dbReference type="InterPro" id="IPR051534">
    <property type="entry name" value="CBASS_pafABC_assoc_protein"/>
</dbReference>
<dbReference type="Pfam" id="PF08279">
    <property type="entry name" value="HTH_11"/>
    <property type="match status" value="1"/>
</dbReference>
<keyword evidence="1" id="KW-0805">Transcription regulation</keyword>
<evidence type="ECO:0000256" key="3">
    <source>
        <dbReference type="ARBA" id="ARBA00023163"/>
    </source>
</evidence>
<gene>
    <name evidence="5" type="ORF">ACFFR3_26300</name>
</gene>
<dbReference type="InterPro" id="IPR026881">
    <property type="entry name" value="WYL_dom"/>
</dbReference>
<dbReference type="PANTHER" id="PTHR34580">
    <property type="match status" value="1"/>
</dbReference>
<dbReference type="PROSITE" id="PS51000">
    <property type="entry name" value="HTH_DEOR_2"/>
    <property type="match status" value="1"/>
</dbReference>
<dbReference type="InterPro" id="IPR036388">
    <property type="entry name" value="WH-like_DNA-bd_sf"/>
</dbReference>
<dbReference type="Pfam" id="PF13280">
    <property type="entry name" value="WYL"/>
    <property type="match status" value="1"/>
</dbReference>
<sequence>MLDTSARLLKLLSLLQAHRDWPGPELATRLGVSTRTIRNDVERLRSLGYPVHATPGVAGGYRLGAGAALPPLLLDDEEAVAVAVGLGRAAGGGVEGIEETSVRALAKLEQVLPAKLRRRVSALNAYTVQIPGTAPQVAPEVLTTIANAARDHERLRFDYAGHDGEESVRDVEPHRLVHRRGRWYLVGYDVDRRDWRTFRVDRVRPRTPSGPRFAPRELPGDGDVAAYVERGVSTAMQRHHAKVLLRASAEHMRSLRLPLDVEPVDADTCVVRLGGDDLRGIAVWIGFIGVDFEVLDPPELAQHVLELADRYRRAGRAGGERQAGDQEREAR</sequence>